<evidence type="ECO:0000313" key="1">
    <source>
        <dbReference type="EMBL" id="JAH36764.1"/>
    </source>
</evidence>
<name>A0A0E9S5V2_ANGAN</name>
<dbReference type="AlphaFoldDB" id="A0A0E9S5V2"/>
<reference evidence="1" key="1">
    <citation type="submission" date="2014-11" db="EMBL/GenBank/DDBJ databases">
        <authorList>
            <person name="Amaro Gonzalez C."/>
        </authorList>
    </citation>
    <scope>NUCLEOTIDE SEQUENCE</scope>
</reference>
<protein>
    <submittedName>
        <fullName evidence="1">Uncharacterized protein</fullName>
    </submittedName>
</protein>
<proteinExistence type="predicted"/>
<reference evidence="1" key="2">
    <citation type="journal article" date="2015" name="Fish Shellfish Immunol.">
        <title>Early steps in the European eel (Anguilla anguilla)-Vibrio vulnificus interaction in the gills: Role of the RtxA13 toxin.</title>
        <authorList>
            <person name="Callol A."/>
            <person name="Pajuelo D."/>
            <person name="Ebbesson L."/>
            <person name="Teles M."/>
            <person name="MacKenzie S."/>
            <person name="Amaro C."/>
        </authorList>
    </citation>
    <scope>NUCLEOTIDE SEQUENCE</scope>
</reference>
<dbReference type="EMBL" id="GBXM01071813">
    <property type="protein sequence ID" value="JAH36764.1"/>
    <property type="molecule type" value="Transcribed_RNA"/>
</dbReference>
<accession>A0A0E9S5V2</accession>
<organism evidence="1">
    <name type="scientific">Anguilla anguilla</name>
    <name type="common">European freshwater eel</name>
    <name type="synonym">Muraena anguilla</name>
    <dbReference type="NCBI Taxonomy" id="7936"/>
    <lineage>
        <taxon>Eukaryota</taxon>
        <taxon>Metazoa</taxon>
        <taxon>Chordata</taxon>
        <taxon>Craniata</taxon>
        <taxon>Vertebrata</taxon>
        <taxon>Euteleostomi</taxon>
        <taxon>Actinopterygii</taxon>
        <taxon>Neopterygii</taxon>
        <taxon>Teleostei</taxon>
        <taxon>Anguilliformes</taxon>
        <taxon>Anguillidae</taxon>
        <taxon>Anguilla</taxon>
    </lineage>
</organism>
<sequence>MKTTLNRHVFKACSIADNLELCHYR</sequence>